<dbReference type="CDD" id="cd00110">
    <property type="entry name" value="LamG"/>
    <property type="match status" value="1"/>
</dbReference>
<gene>
    <name evidence="1" type="ORF">QE412_002000</name>
</gene>
<proteinExistence type="predicted"/>
<accession>A0ABU0TUT6</accession>
<organism evidence="1 2">
    <name type="scientific">Microbacterium trichothecenolyticum</name>
    <name type="common">Aureobacterium trichothecenolyticum</name>
    <dbReference type="NCBI Taxonomy" id="69370"/>
    <lineage>
        <taxon>Bacteria</taxon>
        <taxon>Bacillati</taxon>
        <taxon>Actinomycetota</taxon>
        <taxon>Actinomycetes</taxon>
        <taxon>Micrococcales</taxon>
        <taxon>Microbacteriaceae</taxon>
        <taxon>Microbacterium</taxon>
    </lineage>
</organism>
<evidence type="ECO:0000313" key="1">
    <source>
        <dbReference type="EMBL" id="MDQ1123427.1"/>
    </source>
</evidence>
<keyword evidence="2" id="KW-1185">Reference proteome</keyword>
<reference evidence="1 2" key="1">
    <citation type="submission" date="2023-07" db="EMBL/GenBank/DDBJ databases">
        <title>Functional and genomic diversity of the sorghum phyllosphere microbiome.</title>
        <authorList>
            <person name="Shade A."/>
        </authorList>
    </citation>
    <scope>NUCLEOTIDE SEQUENCE [LARGE SCALE GENOMIC DNA]</scope>
    <source>
        <strain evidence="1 2">SORGH_AS_1207</strain>
    </source>
</reference>
<dbReference type="InterPro" id="IPR001791">
    <property type="entry name" value="Laminin_G"/>
</dbReference>
<dbReference type="EMBL" id="JAUTBF010000001">
    <property type="protein sequence ID" value="MDQ1123427.1"/>
    <property type="molecule type" value="Genomic_DNA"/>
</dbReference>
<name>A0ABU0TUT6_MICTR</name>
<comment type="caution">
    <text evidence="1">The sequence shown here is derived from an EMBL/GenBank/DDBJ whole genome shotgun (WGS) entry which is preliminary data.</text>
</comment>
<dbReference type="Gene3D" id="2.60.120.200">
    <property type="match status" value="1"/>
</dbReference>
<dbReference type="Proteomes" id="UP001226691">
    <property type="component" value="Unassembled WGS sequence"/>
</dbReference>
<evidence type="ECO:0000313" key="2">
    <source>
        <dbReference type="Proteomes" id="UP001226691"/>
    </source>
</evidence>
<dbReference type="Pfam" id="PF13385">
    <property type="entry name" value="Laminin_G_3"/>
    <property type="match status" value="1"/>
</dbReference>
<protein>
    <recommendedName>
        <fullName evidence="3">Concanavalin A-like lectin/glucanase superfamily protein</fullName>
    </recommendedName>
</protein>
<evidence type="ECO:0008006" key="3">
    <source>
        <dbReference type="Google" id="ProtNLM"/>
    </source>
</evidence>
<sequence length="261" mass="27392">MQETVTTSTGSTITCKSTDSTTIDMNSATCTPINKYGGTMTMTATWAAFALPGGLLHEPDLSGNGHHGVWARASTPSGDIGCARDTPASSVLFSGGQCLYVPSWQHNPNVFALEAWFSTTTAPSGKIIGFGDGFLTPDDPSHWDRHVYLDDSGRVVFGLFSNGFVTLASPAGTSYADGKWHSVIANLSGAGAQLYVDGVLVDANPSVTTAQNYGGYWRVGCGRLTYGSSAPSTFTGRIQYAAIYGRPLTAMEAQQHAAAGR</sequence>
<dbReference type="RefSeq" id="WP_307482967.1">
    <property type="nucleotide sequence ID" value="NZ_JAUTBF010000001.1"/>
</dbReference>
<dbReference type="InterPro" id="IPR013320">
    <property type="entry name" value="ConA-like_dom_sf"/>
</dbReference>
<dbReference type="SUPFAM" id="SSF49899">
    <property type="entry name" value="Concanavalin A-like lectins/glucanases"/>
    <property type="match status" value="1"/>
</dbReference>